<dbReference type="EMBL" id="CP001037">
    <property type="protein sequence ID" value="ACC82455.1"/>
    <property type="molecule type" value="Genomic_DNA"/>
</dbReference>
<dbReference type="EnsemblBacteria" id="ACC82455">
    <property type="protein sequence ID" value="ACC82455"/>
    <property type="gene ID" value="Npun_F4077"/>
</dbReference>
<dbReference type="AlphaFoldDB" id="B2J7L0"/>
<accession>B2J7L0</accession>
<dbReference type="HOGENOM" id="CLU_154665_0_0_3"/>
<dbReference type="KEGG" id="npu:Npun_F4077"/>
<gene>
    <name evidence="1" type="ordered locus">Npun_F4077</name>
</gene>
<dbReference type="InterPro" id="IPR018664">
    <property type="entry name" value="DUF2103_metal-binding"/>
</dbReference>
<protein>
    <recommendedName>
        <fullName evidence="3">Metal-binding protein</fullName>
    </recommendedName>
</protein>
<reference evidence="2" key="1">
    <citation type="submission" date="2008-04" db="EMBL/GenBank/DDBJ databases">
        <title>Complete sequence of chromosome of Nostoc punctiforme ATCC 29133.</title>
        <authorList>
            <consortium name="US DOE Joint Genome Institute"/>
            <person name="Copeland A."/>
            <person name="Lucas S."/>
            <person name="Lapidus A."/>
            <person name="Glavina del Rio T."/>
            <person name="Dalin E."/>
            <person name="Tice H."/>
            <person name="Pitluck S."/>
            <person name="Chain P."/>
            <person name="Malfatti S."/>
            <person name="Shin M."/>
            <person name="Vergez L."/>
            <person name="Schmutz J."/>
            <person name="Larimer F."/>
            <person name="Land M."/>
            <person name="Hauser L."/>
            <person name="Kyrpides N."/>
            <person name="Kim E."/>
            <person name="Meeks J.C."/>
            <person name="Elhai J."/>
            <person name="Campbell E.L."/>
            <person name="Thiel T."/>
            <person name="Longmire J."/>
            <person name="Potts M."/>
            <person name="Atlas R."/>
        </authorList>
    </citation>
    <scope>NUCLEOTIDE SEQUENCE [LARGE SCALE GENOMIC DNA]</scope>
    <source>
        <strain evidence="2">ATCC 29133 / PCC 73102</strain>
    </source>
</reference>
<dbReference type="RefSeq" id="WP_012410422.1">
    <property type="nucleotide sequence ID" value="NC_010628.1"/>
</dbReference>
<proteinExistence type="predicted"/>
<evidence type="ECO:0000313" key="1">
    <source>
        <dbReference type="EMBL" id="ACC82455.1"/>
    </source>
</evidence>
<dbReference type="Pfam" id="PF09876">
    <property type="entry name" value="DUF2103"/>
    <property type="match status" value="1"/>
</dbReference>
<dbReference type="OrthoDB" id="463560at2"/>
<sequence length="114" mass="12383">MGKPTADSLRAASLRDATRTQKAARLVWNHSTHLSGLIPILERLCQQDGIQTVTPGVIGRARGHCPKMQLRVSVPIRGGYKVIARQGKTVQEVFILTPLAQSELETALAIAMKS</sequence>
<dbReference type="Proteomes" id="UP000001191">
    <property type="component" value="Chromosome"/>
</dbReference>
<dbReference type="eggNOG" id="COG4031">
    <property type="taxonomic scope" value="Bacteria"/>
</dbReference>
<keyword evidence="2" id="KW-1185">Reference proteome</keyword>
<dbReference type="PhylomeDB" id="B2J7L0"/>
<evidence type="ECO:0008006" key="3">
    <source>
        <dbReference type="Google" id="ProtNLM"/>
    </source>
</evidence>
<reference evidence="1 2" key="2">
    <citation type="journal article" date="2013" name="Plant Physiol.">
        <title>A Nostoc punctiforme Sugar Transporter Necessary to Establish a Cyanobacterium-Plant Symbiosis.</title>
        <authorList>
            <person name="Ekman M."/>
            <person name="Picossi S."/>
            <person name="Campbell E.L."/>
            <person name="Meeks J.C."/>
            <person name="Flores E."/>
        </authorList>
    </citation>
    <scope>NUCLEOTIDE SEQUENCE [LARGE SCALE GENOMIC DNA]</scope>
    <source>
        <strain evidence="2">ATCC 29133 / PCC 73102</strain>
    </source>
</reference>
<dbReference type="STRING" id="63737.Npun_F4077"/>
<organism evidence="1 2">
    <name type="scientific">Nostoc punctiforme (strain ATCC 29133 / PCC 73102)</name>
    <dbReference type="NCBI Taxonomy" id="63737"/>
    <lineage>
        <taxon>Bacteria</taxon>
        <taxon>Bacillati</taxon>
        <taxon>Cyanobacteriota</taxon>
        <taxon>Cyanophyceae</taxon>
        <taxon>Nostocales</taxon>
        <taxon>Nostocaceae</taxon>
        <taxon>Nostoc</taxon>
    </lineage>
</organism>
<evidence type="ECO:0000313" key="2">
    <source>
        <dbReference type="Proteomes" id="UP000001191"/>
    </source>
</evidence>
<name>B2J7L0_NOSP7</name>